<dbReference type="Proteomes" id="UP000315303">
    <property type="component" value="Unassembled WGS sequence"/>
</dbReference>
<dbReference type="InterPro" id="IPR024072">
    <property type="entry name" value="DHFR-like_dom_sf"/>
</dbReference>
<evidence type="ECO:0000313" key="2">
    <source>
        <dbReference type="EMBL" id="TPH12183.1"/>
    </source>
</evidence>
<dbReference type="RefSeq" id="WP_140605714.1">
    <property type="nucleotide sequence ID" value="NZ_SAWY01000041.1"/>
</dbReference>
<evidence type="ECO:0000259" key="1">
    <source>
        <dbReference type="Pfam" id="PF01872"/>
    </source>
</evidence>
<dbReference type="InterPro" id="IPR050765">
    <property type="entry name" value="Riboflavin_Biosynth_HTPR"/>
</dbReference>
<dbReference type="Gene3D" id="3.40.430.10">
    <property type="entry name" value="Dihydrofolate Reductase, subunit A"/>
    <property type="match status" value="1"/>
</dbReference>
<gene>
    <name evidence="2" type="ORF">EPA86_17705</name>
</gene>
<name>A0A502KRE9_9GAMM</name>
<dbReference type="OrthoDB" id="9782335at2"/>
<organism evidence="2 3">
    <name type="scientific">Litorilituus lipolyticus</name>
    <dbReference type="NCBI Taxonomy" id="2491017"/>
    <lineage>
        <taxon>Bacteria</taxon>
        <taxon>Pseudomonadati</taxon>
        <taxon>Pseudomonadota</taxon>
        <taxon>Gammaproteobacteria</taxon>
        <taxon>Alteromonadales</taxon>
        <taxon>Colwelliaceae</taxon>
        <taxon>Litorilituus</taxon>
    </lineage>
</organism>
<comment type="caution">
    <text evidence="2">The sequence shown here is derived from an EMBL/GenBank/DDBJ whole genome shotgun (WGS) entry which is preliminary data.</text>
</comment>
<dbReference type="Pfam" id="PF01872">
    <property type="entry name" value="RibD_C"/>
    <property type="match status" value="1"/>
</dbReference>
<keyword evidence="3" id="KW-1185">Reference proteome</keyword>
<dbReference type="EMBL" id="SAWY01000041">
    <property type="protein sequence ID" value="TPH12183.1"/>
    <property type="molecule type" value="Genomic_DNA"/>
</dbReference>
<sequence>MKCSAFIATSLDGYIATKSGSVDWLENAGDKSVDLAEDSDMGFKQFMTSVDCMIIGRKCMEKLSSFNLLPAQWPYGDTRIMVLSNTLTTLPENLQQYNMSLYSGDINQLVQHLEDDGLTHAYIDGGTTICSFIKLQLISDITITVAPIILGEGIPLFSQVTVALEQARAKAFANNFTQITYRFKY</sequence>
<dbReference type="InterPro" id="IPR002734">
    <property type="entry name" value="RibDG_C"/>
</dbReference>
<dbReference type="AlphaFoldDB" id="A0A502KRE9"/>
<dbReference type="PANTHER" id="PTHR38011">
    <property type="entry name" value="DIHYDROFOLATE REDUCTASE FAMILY PROTEIN (AFU_ORTHOLOGUE AFUA_8G06820)"/>
    <property type="match status" value="1"/>
</dbReference>
<dbReference type="SUPFAM" id="SSF53597">
    <property type="entry name" value="Dihydrofolate reductase-like"/>
    <property type="match status" value="1"/>
</dbReference>
<proteinExistence type="predicted"/>
<dbReference type="GO" id="GO:0009231">
    <property type="term" value="P:riboflavin biosynthetic process"/>
    <property type="evidence" value="ECO:0007669"/>
    <property type="project" value="InterPro"/>
</dbReference>
<dbReference type="GO" id="GO:0008703">
    <property type="term" value="F:5-amino-6-(5-phosphoribosylamino)uracil reductase activity"/>
    <property type="evidence" value="ECO:0007669"/>
    <property type="project" value="InterPro"/>
</dbReference>
<protein>
    <submittedName>
        <fullName evidence="2">Dihydrofolate reductase</fullName>
    </submittedName>
</protein>
<accession>A0A502KRE9</accession>
<dbReference type="PANTHER" id="PTHR38011:SF11">
    <property type="entry name" value="2,5-DIAMINO-6-RIBOSYLAMINO-4(3H)-PYRIMIDINONE 5'-PHOSPHATE REDUCTASE"/>
    <property type="match status" value="1"/>
</dbReference>
<evidence type="ECO:0000313" key="3">
    <source>
        <dbReference type="Proteomes" id="UP000315303"/>
    </source>
</evidence>
<feature type="domain" description="Bacterial bifunctional deaminase-reductase C-terminal" evidence="1">
    <location>
        <begin position="6"/>
        <end position="174"/>
    </location>
</feature>
<reference evidence="2 3" key="1">
    <citation type="submission" date="2019-01" db="EMBL/GenBank/DDBJ databases">
        <title>Litorilituus lipolytica sp. nov., isolated from intertidal sand of the Yellow Sea in China.</title>
        <authorList>
            <person name="Liu A."/>
        </authorList>
    </citation>
    <scope>NUCLEOTIDE SEQUENCE [LARGE SCALE GENOMIC DNA]</scope>
    <source>
        <strain evidence="2 3">RZ04</strain>
    </source>
</reference>